<dbReference type="InParanoid" id="E9EB07"/>
<dbReference type="eggNOG" id="ENOG502T4Z1">
    <property type="taxonomic scope" value="Eukaryota"/>
</dbReference>
<reference evidence="1 2" key="1">
    <citation type="journal article" date="2011" name="PLoS Genet.">
        <title>Genome sequencing and comparative transcriptomics of the model entomopathogenic fungi Metarhizium anisopliae and M. acridum.</title>
        <authorList>
            <person name="Gao Q."/>
            <person name="Jin K."/>
            <person name="Ying S.H."/>
            <person name="Zhang Y."/>
            <person name="Xiao G."/>
            <person name="Shang Y."/>
            <person name="Duan Z."/>
            <person name="Hu X."/>
            <person name="Xie X.Q."/>
            <person name="Zhou G."/>
            <person name="Peng G."/>
            <person name="Luo Z."/>
            <person name="Huang W."/>
            <person name="Wang B."/>
            <person name="Fang W."/>
            <person name="Wang S."/>
            <person name="Zhong Y."/>
            <person name="Ma L.J."/>
            <person name="St Leger R.J."/>
            <person name="Zhao G.P."/>
            <person name="Pei Y."/>
            <person name="Feng M.G."/>
            <person name="Xia Y."/>
            <person name="Wang C."/>
        </authorList>
    </citation>
    <scope>NUCLEOTIDE SEQUENCE [LARGE SCALE GENOMIC DNA]</scope>
    <source>
        <strain evidence="1 2">CQMa 102</strain>
    </source>
</reference>
<dbReference type="InterPro" id="IPR029058">
    <property type="entry name" value="AB_hydrolase_fold"/>
</dbReference>
<gene>
    <name evidence="1" type="ORF">MAC_07055</name>
</gene>
<evidence type="ECO:0000313" key="2">
    <source>
        <dbReference type="Proteomes" id="UP000002499"/>
    </source>
</evidence>
<dbReference type="SUPFAM" id="SSF53474">
    <property type="entry name" value="alpha/beta-Hydrolases"/>
    <property type="match status" value="1"/>
</dbReference>
<keyword evidence="2" id="KW-1185">Reference proteome</keyword>
<dbReference type="KEGG" id="maw:19251366"/>
<dbReference type="Proteomes" id="UP000002499">
    <property type="component" value="Unassembled WGS sequence"/>
</dbReference>
<dbReference type="HOGENOM" id="CLU_1166062_0_0_1"/>
<proteinExistence type="predicted"/>
<dbReference type="Gene3D" id="3.40.50.1820">
    <property type="entry name" value="alpha/beta hydrolase"/>
    <property type="match status" value="1"/>
</dbReference>
<dbReference type="OMA" id="RAWENGH"/>
<accession>E9EB07</accession>
<dbReference type="AlphaFoldDB" id="E9EB07"/>
<name>E9EB07_METAQ</name>
<dbReference type="GeneID" id="19251366"/>
<organism evidence="2">
    <name type="scientific">Metarhizium acridum (strain CQMa 102)</name>
    <dbReference type="NCBI Taxonomy" id="655827"/>
    <lineage>
        <taxon>Eukaryota</taxon>
        <taxon>Fungi</taxon>
        <taxon>Dikarya</taxon>
        <taxon>Ascomycota</taxon>
        <taxon>Pezizomycotina</taxon>
        <taxon>Sordariomycetes</taxon>
        <taxon>Hypocreomycetidae</taxon>
        <taxon>Hypocreales</taxon>
        <taxon>Clavicipitaceae</taxon>
        <taxon>Metarhizium</taxon>
    </lineage>
</organism>
<sequence length="238" mass="25672">MSTSPRLTYNITEVSPLKEIPDRKETSISVQRPFSVLNDIFRRIPVVGSTLDSALQPLENIYPGAKEVIYFGRSVGNFGWGHCMQFPKVTKVVACVPFGDLHTVVGRFVSLKAPQNSLVQSIVTAVQYISLGQILGAAFPSGSRVDDLPGAQTRGFSLASIVDALVGPMPGKSVLLMKASEDELIPDGEADRLAAKLEEKGIKTKVMALTGSHHALPWDEENKGFAPAAMEDFFANGL</sequence>
<dbReference type="EMBL" id="GL698536">
    <property type="protein sequence ID" value="EFY86938.1"/>
    <property type="molecule type" value="Genomic_DNA"/>
</dbReference>
<dbReference type="OrthoDB" id="4298355at2759"/>
<evidence type="ECO:0000313" key="1">
    <source>
        <dbReference type="EMBL" id="EFY86938.1"/>
    </source>
</evidence>
<protein>
    <submittedName>
        <fullName evidence="1">Uncharacterized protein</fullName>
    </submittedName>
</protein>